<dbReference type="Proteomes" id="UP001054837">
    <property type="component" value="Unassembled WGS sequence"/>
</dbReference>
<reference evidence="1 2" key="1">
    <citation type="submission" date="2021-06" db="EMBL/GenBank/DDBJ databases">
        <title>Caerostris darwini draft genome.</title>
        <authorList>
            <person name="Kono N."/>
            <person name="Arakawa K."/>
        </authorList>
    </citation>
    <scope>NUCLEOTIDE SEQUENCE [LARGE SCALE GENOMIC DNA]</scope>
</reference>
<accession>A0AAV4N6D8</accession>
<evidence type="ECO:0000313" key="2">
    <source>
        <dbReference type="Proteomes" id="UP001054837"/>
    </source>
</evidence>
<sequence>MNKWEANLHLSVSTAFTRYTKKPATKWSDIKFIAITVFRNKASRWRCLHCAYDFPHKHSICLMVVFSIIKHGYLSLKSPSVGGWNVAYIPKLPMSNNQKDAFYSINRQPTLKRTSKSCNLIPFRVPFTQNSGSPSNYSNYFLDKFLPGNLTNERRARGWIHNIINTCICQLQLLPYVAQKLCRQREQNSFLMRWRTSPERDSVPEGGSGP</sequence>
<evidence type="ECO:0000313" key="1">
    <source>
        <dbReference type="EMBL" id="GIX80056.1"/>
    </source>
</evidence>
<dbReference type="EMBL" id="BPLQ01001262">
    <property type="protein sequence ID" value="GIX80056.1"/>
    <property type="molecule type" value="Genomic_DNA"/>
</dbReference>
<protein>
    <submittedName>
        <fullName evidence="1">Uncharacterized protein</fullName>
    </submittedName>
</protein>
<organism evidence="1 2">
    <name type="scientific">Caerostris darwini</name>
    <dbReference type="NCBI Taxonomy" id="1538125"/>
    <lineage>
        <taxon>Eukaryota</taxon>
        <taxon>Metazoa</taxon>
        <taxon>Ecdysozoa</taxon>
        <taxon>Arthropoda</taxon>
        <taxon>Chelicerata</taxon>
        <taxon>Arachnida</taxon>
        <taxon>Araneae</taxon>
        <taxon>Araneomorphae</taxon>
        <taxon>Entelegynae</taxon>
        <taxon>Araneoidea</taxon>
        <taxon>Araneidae</taxon>
        <taxon>Caerostris</taxon>
    </lineage>
</organism>
<keyword evidence="2" id="KW-1185">Reference proteome</keyword>
<comment type="caution">
    <text evidence="1">The sequence shown here is derived from an EMBL/GenBank/DDBJ whole genome shotgun (WGS) entry which is preliminary data.</text>
</comment>
<name>A0AAV4N6D8_9ARAC</name>
<dbReference type="AlphaFoldDB" id="A0AAV4N6D8"/>
<gene>
    <name evidence="1" type="ORF">CDAR_457701</name>
</gene>
<proteinExistence type="predicted"/>